<dbReference type="InterPro" id="IPR013094">
    <property type="entry name" value="AB_hydrolase_3"/>
</dbReference>
<dbReference type="Proteomes" id="UP000317998">
    <property type="component" value="Unassembled WGS sequence"/>
</dbReference>
<evidence type="ECO:0000256" key="1">
    <source>
        <dbReference type="ARBA" id="ARBA00010515"/>
    </source>
</evidence>
<dbReference type="EMBL" id="VFOM01000003">
    <property type="protein sequence ID" value="TQL44945.1"/>
    <property type="molecule type" value="Genomic_DNA"/>
</dbReference>
<evidence type="ECO:0000313" key="5">
    <source>
        <dbReference type="Proteomes" id="UP000317998"/>
    </source>
</evidence>
<dbReference type="InterPro" id="IPR002168">
    <property type="entry name" value="Lipase_GDXG_HIS_AS"/>
</dbReference>
<name>A0A542YA46_9MICO</name>
<dbReference type="InterPro" id="IPR050300">
    <property type="entry name" value="GDXG_lipolytic_enzyme"/>
</dbReference>
<accession>A0A542YA46</accession>
<proteinExistence type="inferred from homology"/>
<organism evidence="4 5">
    <name type="scientific">Homoserinimonas aerilata</name>
    <dbReference type="NCBI Taxonomy" id="1162970"/>
    <lineage>
        <taxon>Bacteria</taxon>
        <taxon>Bacillati</taxon>
        <taxon>Actinomycetota</taxon>
        <taxon>Actinomycetes</taxon>
        <taxon>Micrococcales</taxon>
        <taxon>Microbacteriaceae</taxon>
        <taxon>Homoserinimonas</taxon>
    </lineage>
</organism>
<evidence type="ECO:0000313" key="4">
    <source>
        <dbReference type="EMBL" id="TQL44945.1"/>
    </source>
</evidence>
<dbReference type="PROSITE" id="PS01173">
    <property type="entry name" value="LIPASE_GDXG_HIS"/>
    <property type="match status" value="1"/>
</dbReference>
<dbReference type="AlphaFoldDB" id="A0A542YA46"/>
<reference evidence="4 5" key="1">
    <citation type="submission" date="2019-06" db="EMBL/GenBank/DDBJ databases">
        <title>Sequencing the genomes of 1000 actinobacteria strains.</title>
        <authorList>
            <person name="Klenk H.-P."/>
        </authorList>
    </citation>
    <scope>NUCLEOTIDE SEQUENCE [LARGE SCALE GENOMIC DNA]</scope>
    <source>
        <strain evidence="4 5">DSM 26477</strain>
    </source>
</reference>
<comment type="similarity">
    <text evidence="1">Belongs to the 'GDXG' lipolytic enzyme family.</text>
</comment>
<keyword evidence="2" id="KW-0378">Hydrolase</keyword>
<dbReference type="PANTHER" id="PTHR48081:SF8">
    <property type="entry name" value="ALPHA_BETA HYDROLASE FOLD-3 DOMAIN-CONTAINING PROTEIN-RELATED"/>
    <property type="match status" value="1"/>
</dbReference>
<keyword evidence="5" id="KW-1185">Reference proteome</keyword>
<dbReference type="SUPFAM" id="SSF53474">
    <property type="entry name" value="alpha/beta-Hydrolases"/>
    <property type="match status" value="1"/>
</dbReference>
<dbReference type="OrthoDB" id="9803828at2"/>
<dbReference type="GO" id="GO:0016787">
    <property type="term" value="F:hydrolase activity"/>
    <property type="evidence" value="ECO:0007669"/>
    <property type="project" value="UniProtKB-KW"/>
</dbReference>
<comment type="caution">
    <text evidence="4">The sequence shown here is derived from an EMBL/GenBank/DDBJ whole genome shotgun (WGS) entry which is preliminary data.</text>
</comment>
<evidence type="ECO:0000259" key="3">
    <source>
        <dbReference type="Pfam" id="PF07859"/>
    </source>
</evidence>
<feature type="domain" description="Alpha/beta hydrolase fold-3" evidence="3">
    <location>
        <begin position="70"/>
        <end position="276"/>
    </location>
</feature>
<dbReference type="RefSeq" id="WP_141881475.1">
    <property type="nucleotide sequence ID" value="NZ_VFOM01000003.1"/>
</dbReference>
<evidence type="ECO:0000256" key="2">
    <source>
        <dbReference type="ARBA" id="ARBA00022801"/>
    </source>
</evidence>
<dbReference type="Pfam" id="PF07859">
    <property type="entry name" value="Abhydrolase_3"/>
    <property type="match status" value="1"/>
</dbReference>
<sequence>MPLHPEIAKIVATIPAPPPGPIDPAMLRAGEESMVAPLGERLSLHSVEDAMAGDVPVRIYSASEASAGVLVYFHGGAFFLGSLETHDHVARALAKETGLTVVAVGYRRAPEAAFPAGLDDCYSVVRWAAENLVAVGGILAIAGDSSGGTFVATVAGIAHDDGFERITHQVLFYPSLDLDFDTERYPSLTENAVGYGLETAGLTPFNAFYIESGADPADPRVSPIKRADLTGLPQALIITAEFDPLRDEGELYAERLREAGVDVTLTRYAGANHGFVQNFSWIPEYYRAFEQTAEFLAKP</sequence>
<dbReference type="PANTHER" id="PTHR48081">
    <property type="entry name" value="AB HYDROLASE SUPERFAMILY PROTEIN C4A8.06C"/>
    <property type="match status" value="1"/>
</dbReference>
<dbReference type="InterPro" id="IPR029058">
    <property type="entry name" value="AB_hydrolase_fold"/>
</dbReference>
<gene>
    <name evidence="4" type="ORF">FB562_2354</name>
</gene>
<protein>
    <submittedName>
        <fullName evidence="4">Acetyl esterase</fullName>
    </submittedName>
</protein>
<dbReference type="Gene3D" id="3.40.50.1820">
    <property type="entry name" value="alpha/beta hydrolase"/>
    <property type="match status" value="1"/>
</dbReference>